<evidence type="ECO:0000259" key="2">
    <source>
        <dbReference type="Pfam" id="PF02350"/>
    </source>
</evidence>
<accession>A0ABX9XGQ4</accession>
<organism evidence="3 4">
    <name type="scientific">Pseudomonas neustonica</name>
    <dbReference type="NCBI Taxonomy" id="2487346"/>
    <lineage>
        <taxon>Bacteria</taxon>
        <taxon>Pseudomonadati</taxon>
        <taxon>Pseudomonadota</taxon>
        <taxon>Gammaproteobacteria</taxon>
        <taxon>Pseudomonadales</taxon>
        <taxon>Pseudomonadaceae</taxon>
        <taxon>Pseudomonas</taxon>
    </lineage>
</organism>
<dbReference type="EC" id="5.1.3.14" evidence="3"/>
<sequence>MQKVLTIIGARPQFIKASVVSRAIQQTDGVEETILHTGQHFDQNMSEVFFDQLGIPKPDVQLDIHGGNHGEMTGRMLIEIERALLENKPDRVLVYGDTNSTLAGALAAAKLHIPVAHVEAGLRSFNMQMPEEINRILTDQISDLLFCPTDIAVDNLIKEGFAHKSAKVFQVGDVMQDAAILFSKKATVPTNFSLPDGFVLATLHRAENTDSPTRLASIVNALNYIHSEIAPVVLPLHPRTRKLIAEQQITLDVHLVEPVGYLEMLWLLDHAGLVLTDSGGVQKEAFFFHKACVTMRDQTEWVELVESGANELVGADADMILQAAHKNYGRTVADDSQIYGGGLAAGKLVGQIIKASTVAI</sequence>
<evidence type="ECO:0000313" key="3">
    <source>
        <dbReference type="EMBL" id="ROZ81205.1"/>
    </source>
</evidence>
<gene>
    <name evidence="3" type="ORF">EF096_17805</name>
</gene>
<keyword evidence="4" id="KW-1185">Reference proteome</keyword>
<proteinExistence type="inferred from homology"/>
<dbReference type="NCBIfam" id="TIGR00236">
    <property type="entry name" value="wecB"/>
    <property type="match status" value="1"/>
</dbReference>
<comment type="similarity">
    <text evidence="1">Belongs to the UDP-N-acetylglucosamine 2-epimerase family.</text>
</comment>
<evidence type="ECO:0000256" key="1">
    <source>
        <dbReference type="RuleBase" id="RU003513"/>
    </source>
</evidence>
<evidence type="ECO:0000313" key="4">
    <source>
        <dbReference type="Proteomes" id="UP000275199"/>
    </source>
</evidence>
<dbReference type="PANTHER" id="PTHR43174">
    <property type="entry name" value="UDP-N-ACETYLGLUCOSAMINE 2-EPIMERASE"/>
    <property type="match status" value="1"/>
</dbReference>
<comment type="caution">
    <text evidence="3">The sequence shown here is derived from an EMBL/GenBank/DDBJ whole genome shotgun (WGS) entry which is preliminary data.</text>
</comment>
<dbReference type="PANTHER" id="PTHR43174:SF1">
    <property type="entry name" value="UDP-N-ACETYLGLUCOSAMINE 2-EPIMERASE"/>
    <property type="match status" value="1"/>
</dbReference>
<dbReference type="EMBL" id="RKKU01000032">
    <property type="protein sequence ID" value="ROZ81205.1"/>
    <property type="molecule type" value="Genomic_DNA"/>
</dbReference>
<name>A0ABX9XGQ4_9PSED</name>
<reference evidence="3 4" key="1">
    <citation type="submission" date="2018-11" db="EMBL/GenBank/DDBJ databases">
        <authorList>
            <person name="Jang G.I."/>
            <person name="Hwang C.Y."/>
        </authorList>
    </citation>
    <scope>NUCLEOTIDE SEQUENCE [LARGE SCALE GENOMIC DNA]</scope>
    <source>
        <strain evidence="3 4">SSM26</strain>
    </source>
</reference>
<dbReference type="Proteomes" id="UP000275199">
    <property type="component" value="Unassembled WGS sequence"/>
</dbReference>
<dbReference type="Gene3D" id="3.40.50.2000">
    <property type="entry name" value="Glycogen Phosphorylase B"/>
    <property type="match status" value="2"/>
</dbReference>
<keyword evidence="1 3" id="KW-0413">Isomerase</keyword>
<feature type="domain" description="UDP-N-acetylglucosamine 2-epimerase" evidence="2">
    <location>
        <begin position="23"/>
        <end position="349"/>
    </location>
</feature>
<dbReference type="RefSeq" id="WP_123891119.1">
    <property type="nucleotide sequence ID" value="NZ_RKKU01000032.1"/>
</dbReference>
<dbReference type="Pfam" id="PF02350">
    <property type="entry name" value="Epimerase_2"/>
    <property type="match status" value="1"/>
</dbReference>
<dbReference type="InterPro" id="IPR029767">
    <property type="entry name" value="WecB-like"/>
</dbReference>
<dbReference type="InterPro" id="IPR003331">
    <property type="entry name" value="UDP_GlcNAc_Epimerase_2_dom"/>
</dbReference>
<dbReference type="GO" id="GO:0008761">
    <property type="term" value="F:UDP-N-acetylglucosamine 2-epimerase activity"/>
    <property type="evidence" value="ECO:0007669"/>
    <property type="project" value="UniProtKB-EC"/>
</dbReference>
<dbReference type="SUPFAM" id="SSF53756">
    <property type="entry name" value="UDP-Glycosyltransferase/glycogen phosphorylase"/>
    <property type="match status" value="1"/>
</dbReference>
<protein>
    <submittedName>
        <fullName evidence="3">UDP-N-acetylglucosamine 2-epimerase (Non-hydrolyzing)</fullName>
        <ecNumber evidence="3">5.1.3.14</ecNumber>
    </submittedName>
</protein>
<dbReference type="CDD" id="cd03786">
    <property type="entry name" value="GTB_UDP-GlcNAc_2-Epimerase"/>
    <property type="match status" value="1"/>
</dbReference>